<feature type="signal peptide" evidence="1">
    <location>
        <begin position="1"/>
        <end position="16"/>
    </location>
</feature>
<evidence type="ECO:0000313" key="2">
    <source>
        <dbReference type="EMBL" id="GMR39633.1"/>
    </source>
</evidence>
<accession>A0AAN5C6U8</accession>
<dbReference type="AlphaFoldDB" id="A0AAN5C6U8"/>
<proteinExistence type="predicted"/>
<dbReference type="EMBL" id="BTRK01000002">
    <property type="protein sequence ID" value="GMR39633.1"/>
    <property type="molecule type" value="Genomic_DNA"/>
</dbReference>
<name>A0AAN5C6U8_9BILA</name>
<reference evidence="3" key="1">
    <citation type="submission" date="2022-10" db="EMBL/GenBank/DDBJ databases">
        <title>Genome assembly of Pristionchus species.</title>
        <authorList>
            <person name="Yoshida K."/>
            <person name="Sommer R.J."/>
        </authorList>
    </citation>
    <scope>NUCLEOTIDE SEQUENCE [LARGE SCALE GENOMIC DNA]</scope>
    <source>
        <strain evidence="3">RS5460</strain>
    </source>
</reference>
<organism evidence="2 3">
    <name type="scientific">Pristionchus mayeri</name>
    <dbReference type="NCBI Taxonomy" id="1317129"/>
    <lineage>
        <taxon>Eukaryota</taxon>
        <taxon>Metazoa</taxon>
        <taxon>Ecdysozoa</taxon>
        <taxon>Nematoda</taxon>
        <taxon>Chromadorea</taxon>
        <taxon>Rhabditida</taxon>
        <taxon>Rhabditina</taxon>
        <taxon>Diplogasteromorpha</taxon>
        <taxon>Diplogasteroidea</taxon>
        <taxon>Neodiplogasteridae</taxon>
        <taxon>Pristionchus</taxon>
    </lineage>
</organism>
<feature type="chain" id="PRO_5042933471" description="Secreted protein" evidence="1">
    <location>
        <begin position="17"/>
        <end position="142"/>
    </location>
</feature>
<comment type="caution">
    <text evidence="2">The sequence shown here is derived from an EMBL/GenBank/DDBJ whole genome shotgun (WGS) entry which is preliminary data.</text>
</comment>
<feature type="non-terminal residue" evidence="2">
    <location>
        <position position="142"/>
    </location>
</feature>
<keyword evidence="1" id="KW-0732">Signal</keyword>
<sequence length="142" mass="16175">MRVAVVLSLLIPLITAQAHIQDSLEKCNPPRVIFCGHQRHELNKFDCERWDHLYCTKTLGRRPPKDGCITTTALAWDRSQDWRILISATAILTLPCLAMDEFSLTLICRSEKCNDTLVDEGIRECSAKYSRGLVQYVERPNG</sequence>
<evidence type="ECO:0000313" key="3">
    <source>
        <dbReference type="Proteomes" id="UP001328107"/>
    </source>
</evidence>
<evidence type="ECO:0000256" key="1">
    <source>
        <dbReference type="SAM" id="SignalP"/>
    </source>
</evidence>
<gene>
    <name evidence="2" type="ORF">PMAYCL1PPCAC_09828</name>
</gene>
<dbReference type="Proteomes" id="UP001328107">
    <property type="component" value="Unassembled WGS sequence"/>
</dbReference>
<protein>
    <recommendedName>
        <fullName evidence="4">Secreted protein</fullName>
    </recommendedName>
</protein>
<evidence type="ECO:0008006" key="4">
    <source>
        <dbReference type="Google" id="ProtNLM"/>
    </source>
</evidence>
<keyword evidence="3" id="KW-1185">Reference proteome</keyword>